<accession>A0A438EPD2</accession>
<dbReference type="GO" id="GO:0003725">
    <property type="term" value="F:double-stranded RNA binding"/>
    <property type="evidence" value="ECO:0007669"/>
    <property type="project" value="InterPro"/>
</dbReference>
<dbReference type="PANTHER" id="PTHR13507:SF0">
    <property type="entry name" value="PRKR-INTERACTING PROTEIN 1"/>
    <property type="match status" value="1"/>
</dbReference>
<protein>
    <recommendedName>
        <fullName evidence="4">PRKR-interacting protein 1</fullName>
    </recommendedName>
</protein>
<dbReference type="Pfam" id="PF06658">
    <property type="entry name" value="DUF1168"/>
    <property type="match status" value="1"/>
</dbReference>
<sequence length="269" mass="31389">MLGSFIRRGYVVATYYCGWGRRGCMEAVEWRDVYCKFAFWGYGGWCKAISWKGSLRLQRIFWQGVKDLESSDKGWPCAGSKLLGENFSSRNVEEGKEKQRRGSGDGAILIEGEKKKNVQVVEAEKRRYLIGKNGSEHALSMKLAWMHSLVLMSVCMHCLDGSYQKSLRNGSFVWHLKYRQMRRKEQDRLARMDVDYQRRKEIAEFNMRQEERMKAAEERTAKKRLKRQKKKQRKKEKKIKLNGGGEEQQKEESSDDDGDSSENGEDIVK</sequence>
<reference evidence="2 3" key="1">
    <citation type="journal article" date="2018" name="PLoS Genet.">
        <title>Population sequencing reveals clonal diversity and ancestral inbreeding in the grapevine cultivar Chardonnay.</title>
        <authorList>
            <person name="Roach M.J."/>
            <person name="Johnson D.L."/>
            <person name="Bohlmann J."/>
            <person name="van Vuuren H.J."/>
            <person name="Jones S.J."/>
            <person name="Pretorius I.S."/>
            <person name="Schmidt S.A."/>
            <person name="Borneman A.R."/>
        </authorList>
    </citation>
    <scope>NUCLEOTIDE SEQUENCE [LARGE SCALE GENOMIC DNA]</scope>
    <source>
        <strain evidence="3">cv. Chardonnay</strain>
        <tissue evidence="2">Leaf</tissue>
    </source>
</reference>
<proteinExistence type="predicted"/>
<evidence type="ECO:0000313" key="3">
    <source>
        <dbReference type="Proteomes" id="UP000288805"/>
    </source>
</evidence>
<feature type="compositionally biased region" description="Basic residues" evidence="1">
    <location>
        <begin position="221"/>
        <end position="240"/>
    </location>
</feature>
<name>A0A438EPD2_VITVI</name>
<feature type="compositionally biased region" description="Acidic residues" evidence="1">
    <location>
        <begin position="253"/>
        <end position="269"/>
    </location>
</feature>
<dbReference type="PANTHER" id="PTHR13507">
    <property type="entry name" value="PRKR-INTERACTING PROTEIN 1"/>
    <property type="match status" value="1"/>
</dbReference>
<evidence type="ECO:0008006" key="4">
    <source>
        <dbReference type="Google" id="ProtNLM"/>
    </source>
</evidence>
<evidence type="ECO:0000256" key="1">
    <source>
        <dbReference type="SAM" id="MobiDB-lite"/>
    </source>
</evidence>
<feature type="compositionally biased region" description="Basic and acidic residues" evidence="1">
    <location>
        <begin position="210"/>
        <end position="220"/>
    </location>
</feature>
<comment type="caution">
    <text evidence="2">The sequence shown here is derived from an EMBL/GenBank/DDBJ whole genome shotgun (WGS) entry which is preliminary data.</text>
</comment>
<dbReference type="AlphaFoldDB" id="A0A438EPD2"/>
<dbReference type="InterPro" id="IPR009548">
    <property type="entry name" value="Prkrip1"/>
</dbReference>
<gene>
    <name evidence="2" type="ORF">CK203_076765</name>
</gene>
<dbReference type="Proteomes" id="UP000288805">
    <property type="component" value="Unassembled WGS sequence"/>
</dbReference>
<evidence type="ECO:0000313" key="2">
    <source>
        <dbReference type="EMBL" id="RVW49601.1"/>
    </source>
</evidence>
<feature type="region of interest" description="Disordered" evidence="1">
    <location>
        <begin position="210"/>
        <end position="269"/>
    </location>
</feature>
<dbReference type="EMBL" id="QGNW01001221">
    <property type="protein sequence ID" value="RVW49601.1"/>
    <property type="molecule type" value="Genomic_DNA"/>
</dbReference>
<organism evidence="2 3">
    <name type="scientific">Vitis vinifera</name>
    <name type="common">Grape</name>
    <dbReference type="NCBI Taxonomy" id="29760"/>
    <lineage>
        <taxon>Eukaryota</taxon>
        <taxon>Viridiplantae</taxon>
        <taxon>Streptophyta</taxon>
        <taxon>Embryophyta</taxon>
        <taxon>Tracheophyta</taxon>
        <taxon>Spermatophyta</taxon>
        <taxon>Magnoliopsida</taxon>
        <taxon>eudicotyledons</taxon>
        <taxon>Gunneridae</taxon>
        <taxon>Pentapetalae</taxon>
        <taxon>rosids</taxon>
        <taxon>Vitales</taxon>
        <taxon>Vitaceae</taxon>
        <taxon>Viteae</taxon>
        <taxon>Vitis</taxon>
    </lineage>
</organism>